<dbReference type="Pfam" id="PF00440">
    <property type="entry name" value="TetR_N"/>
    <property type="match status" value="1"/>
</dbReference>
<dbReference type="Gene3D" id="1.10.357.10">
    <property type="entry name" value="Tetracycline Repressor, domain 2"/>
    <property type="match status" value="1"/>
</dbReference>
<evidence type="ECO:0000256" key="2">
    <source>
        <dbReference type="PROSITE-ProRule" id="PRU00335"/>
    </source>
</evidence>
<dbReference type="SUPFAM" id="SSF46689">
    <property type="entry name" value="Homeodomain-like"/>
    <property type="match status" value="1"/>
</dbReference>
<accession>A0A1I4W0N5</accession>
<evidence type="ECO:0000256" key="1">
    <source>
        <dbReference type="ARBA" id="ARBA00023125"/>
    </source>
</evidence>
<dbReference type="Proteomes" id="UP000233491">
    <property type="component" value="Unassembled WGS sequence"/>
</dbReference>
<comment type="caution">
    <text evidence="4">The sequence shown here is derived from an EMBL/GenBank/DDBJ whole genome shotgun (WGS) entry which is preliminary data.</text>
</comment>
<proteinExistence type="predicted"/>
<dbReference type="EMBL" id="PJNW01000013">
    <property type="protein sequence ID" value="PKR88247.1"/>
    <property type="molecule type" value="Genomic_DNA"/>
</dbReference>
<evidence type="ECO:0000313" key="4">
    <source>
        <dbReference type="EMBL" id="PKR88247.1"/>
    </source>
</evidence>
<dbReference type="PROSITE" id="PS50977">
    <property type="entry name" value="HTH_TETR_2"/>
    <property type="match status" value="1"/>
</dbReference>
<reference evidence="4 5" key="1">
    <citation type="submission" date="2017-12" db="EMBL/GenBank/DDBJ databases">
        <title>Anaerobic carbon monoxide metabolism by Pleomorphomonas carboxyditropha sp. nov., a new mesophilic hydrogenogenic carboxidotroph.</title>
        <authorList>
            <person name="Esquivel-Elizondo S."/>
            <person name="Krajmalnik-Brown R."/>
        </authorList>
    </citation>
    <scope>NUCLEOTIDE SEQUENCE [LARGE SCALE GENOMIC DNA]</scope>
    <source>
        <strain evidence="4 5">R5-392</strain>
    </source>
</reference>
<dbReference type="InterPro" id="IPR001647">
    <property type="entry name" value="HTH_TetR"/>
</dbReference>
<dbReference type="GO" id="GO:0003677">
    <property type="term" value="F:DNA binding"/>
    <property type="evidence" value="ECO:0007669"/>
    <property type="project" value="UniProtKB-UniRule"/>
</dbReference>
<keyword evidence="5" id="KW-1185">Reference proteome</keyword>
<sequence>MPRPKLHSDAEILQKAKAVLLREGPVDFTLSDVAEAVGMSRAALIQRFQDKATIHRRIMEEMTEEVRAFFAASHAERDLQSLWVFLKDMIDGMDAEVGSEGYLLLFWGDIIDPHLRALALERNELVRKAIEQRLPLRPHDPERMSGLIQSALQGAYMRWMVSREGTLSAFMREEVREILTVLYPEERFQP</sequence>
<name>A0A1I4W0N5_9HYPH</name>
<dbReference type="InterPro" id="IPR009057">
    <property type="entry name" value="Homeodomain-like_sf"/>
</dbReference>
<dbReference type="AlphaFoldDB" id="A0A1I4W0N5"/>
<evidence type="ECO:0000313" key="5">
    <source>
        <dbReference type="Proteomes" id="UP000233491"/>
    </source>
</evidence>
<gene>
    <name evidence="4" type="ORF">CXZ10_15735</name>
</gene>
<keyword evidence="1 2" id="KW-0238">DNA-binding</keyword>
<organism evidence="4 5">
    <name type="scientific">Pleomorphomonas diazotrophica</name>
    <dbReference type="NCBI Taxonomy" id="1166257"/>
    <lineage>
        <taxon>Bacteria</taxon>
        <taxon>Pseudomonadati</taxon>
        <taxon>Pseudomonadota</taxon>
        <taxon>Alphaproteobacteria</taxon>
        <taxon>Hyphomicrobiales</taxon>
        <taxon>Pleomorphomonadaceae</taxon>
        <taxon>Pleomorphomonas</taxon>
    </lineage>
</organism>
<evidence type="ECO:0000259" key="3">
    <source>
        <dbReference type="PROSITE" id="PS50977"/>
    </source>
</evidence>
<dbReference type="RefSeq" id="WP_101290314.1">
    <property type="nucleotide sequence ID" value="NZ_FOUQ01000014.1"/>
</dbReference>
<feature type="domain" description="HTH tetR-type" evidence="3">
    <location>
        <begin position="6"/>
        <end position="66"/>
    </location>
</feature>
<protein>
    <submittedName>
        <fullName evidence="4">TetR/AcrR family transcriptional regulator</fullName>
    </submittedName>
</protein>
<feature type="DNA-binding region" description="H-T-H motif" evidence="2">
    <location>
        <begin position="29"/>
        <end position="48"/>
    </location>
</feature>
<dbReference type="OrthoDB" id="6973663at2"/>